<organism evidence="9 10">
    <name type="scientific">Imperialibacter roseus</name>
    <dbReference type="NCBI Taxonomy" id="1324217"/>
    <lineage>
        <taxon>Bacteria</taxon>
        <taxon>Pseudomonadati</taxon>
        <taxon>Bacteroidota</taxon>
        <taxon>Cytophagia</taxon>
        <taxon>Cytophagales</taxon>
        <taxon>Flammeovirgaceae</taxon>
        <taxon>Imperialibacter</taxon>
    </lineage>
</organism>
<evidence type="ECO:0000256" key="2">
    <source>
        <dbReference type="ARBA" id="ARBA00022670"/>
    </source>
</evidence>
<keyword evidence="10" id="KW-1185">Reference proteome</keyword>
<name>A0ABZ0II96_9BACT</name>
<keyword evidence="4 8" id="KW-0378">Hydrolase</keyword>
<evidence type="ECO:0000256" key="6">
    <source>
        <dbReference type="ARBA" id="ARBA00023125"/>
    </source>
</evidence>
<keyword evidence="2 8" id="KW-0645">Protease</keyword>
<evidence type="ECO:0000256" key="4">
    <source>
        <dbReference type="ARBA" id="ARBA00022801"/>
    </source>
</evidence>
<keyword evidence="7" id="KW-0456">Lyase</keyword>
<dbReference type="EMBL" id="CP136051">
    <property type="protein sequence ID" value="WOK04758.1"/>
    <property type="molecule type" value="Genomic_DNA"/>
</dbReference>
<evidence type="ECO:0000256" key="5">
    <source>
        <dbReference type="ARBA" id="ARBA00023124"/>
    </source>
</evidence>
<dbReference type="RefSeq" id="WP_317487558.1">
    <property type="nucleotide sequence ID" value="NZ_CP136051.1"/>
</dbReference>
<comment type="similarity">
    <text evidence="1 8">Belongs to the SOS response-associated peptidase family.</text>
</comment>
<dbReference type="PANTHER" id="PTHR13604">
    <property type="entry name" value="DC12-RELATED"/>
    <property type="match status" value="1"/>
</dbReference>
<evidence type="ECO:0000256" key="3">
    <source>
        <dbReference type="ARBA" id="ARBA00022763"/>
    </source>
</evidence>
<evidence type="ECO:0000256" key="8">
    <source>
        <dbReference type="RuleBase" id="RU364100"/>
    </source>
</evidence>
<proteinExistence type="inferred from homology"/>
<dbReference type="SUPFAM" id="SSF143081">
    <property type="entry name" value="BB1717-like"/>
    <property type="match status" value="1"/>
</dbReference>
<accession>A0ABZ0II96</accession>
<dbReference type="EC" id="3.4.-.-" evidence="8"/>
<dbReference type="InterPro" id="IPR003738">
    <property type="entry name" value="SRAP"/>
</dbReference>
<keyword evidence="5" id="KW-0190">Covalent protein-DNA linkage</keyword>
<gene>
    <name evidence="9" type="ORF">RT717_16880</name>
</gene>
<dbReference type="PANTHER" id="PTHR13604:SF0">
    <property type="entry name" value="ABASIC SITE PROCESSING PROTEIN HMCES"/>
    <property type="match status" value="1"/>
</dbReference>
<reference evidence="9 10" key="1">
    <citation type="journal article" date="2023" name="Microbiol. Resour. Announc.">
        <title>Complete Genome Sequence of Imperialibacter roseus strain P4T.</title>
        <authorList>
            <person name="Tizabi D.R."/>
            <person name="Bachvaroff T."/>
            <person name="Hill R.T."/>
        </authorList>
    </citation>
    <scope>NUCLEOTIDE SEQUENCE [LARGE SCALE GENOMIC DNA]</scope>
    <source>
        <strain evidence="9 10">P4T</strain>
    </source>
</reference>
<keyword evidence="3" id="KW-0227">DNA damage</keyword>
<evidence type="ECO:0000313" key="10">
    <source>
        <dbReference type="Proteomes" id="UP001302349"/>
    </source>
</evidence>
<evidence type="ECO:0000256" key="7">
    <source>
        <dbReference type="ARBA" id="ARBA00023239"/>
    </source>
</evidence>
<sequence>MSSRYTLSKPPEEVARRFKADVTDSYEPRFNIAPTQLAPVITSDSPKGFSFFYWGLISKWANNKSISERLYITRAEQIPEKASAKTALMERRCLIPADGFYDWKKVSKKGQVPYYFFEKQHQPFAMAGLWEEFEDDEGEQMHSFTLITCAANQLVSEASDRMPVMIEKSRESAWLNKATPFEELVSMLTPFPALQMQRHPVSSRVNNIKYDAPDLILPAAPSDQFGNYTLFD</sequence>
<protein>
    <recommendedName>
        <fullName evidence="8">Abasic site processing protein</fullName>
        <ecNumber evidence="8">3.4.-.-</ecNumber>
    </recommendedName>
</protein>
<dbReference type="Proteomes" id="UP001302349">
    <property type="component" value="Chromosome"/>
</dbReference>
<dbReference type="Pfam" id="PF02586">
    <property type="entry name" value="SRAP"/>
    <property type="match status" value="1"/>
</dbReference>
<evidence type="ECO:0000313" key="9">
    <source>
        <dbReference type="EMBL" id="WOK04758.1"/>
    </source>
</evidence>
<dbReference type="InterPro" id="IPR036590">
    <property type="entry name" value="SRAP-like"/>
</dbReference>
<keyword evidence="6" id="KW-0238">DNA-binding</keyword>
<evidence type="ECO:0000256" key="1">
    <source>
        <dbReference type="ARBA" id="ARBA00008136"/>
    </source>
</evidence>
<dbReference type="Gene3D" id="3.90.1680.10">
    <property type="entry name" value="SOS response associated peptidase-like"/>
    <property type="match status" value="1"/>
</dbReference>